<dbReference type="InterPro" id="IPR046158">
    <property type="entry name" value="DUF6160"/>
</dbReference>
<protein>
    <recommendedName>
        <fullName evidence="2">DUF6160 domain-containing protein</fullName>
    </recommendedName>
</protein>
<name>A0A2A2F8L3_9GAMM</name>
<organism evidence="3 4">
    <name type="scientific">Halovibrio salipaludis</name>
    <dbReference type="NCBI Taxonomy" id="2032626"/>
    <lineage>
        <taxon>Bacteria</taxon>
        <taxon>Pseudomonadati</taxon>
        <taxon>Pseudomonadota</taxon>
        <taxon>Gammaproteobacteria</taxon>
        <taxon>Oceanospirillales</taxon>
        <taxon>Halomonadaceae</taxon>
        <taxon>Halovibrio</taxon>
    </lineage>
</organism>
<evidence type="ECO:0000313" key="3">
    <source>
        <dbReference type="EMBL" id="PAU81054.1"/>
    </source>
</evidence>
<reference evidence="3 4" key="1">
    <citation type="submission" date="2017-08" db="EMBL/GenBank/DDBJ databases">
        <title>Halovibrio sewagensis sp. nov., isolated from wastewater of high salinity.</title>
        <authorList>
            <person name="Dong X."/>
            <person name="Zhang G."/>
        </authorList>
    </citation>
    <scope>NUCLEOTIDE SEQUENCE [LARGE SCALE GENOMIC DNA]</scope>
    <source>
        <strain evidence="3 4">YL5-2</strain>
    </source>
</reference>
<accession>A0A2A2F8L3</accession>
<evidence type="ECO:0000256" key="1">
    <source>
        <dbReference type="SAM" id="SignalP"/>
    </source>
</evidence>
<evidence type="ECO:0000259" key="2">
    <source>
        <dbReference type="Pfam" id="PF19657"/>
    </source>
</evidence>
<sequence>MMTMKKSLLALSVASLPMAATADLQPMNDQDMGNVTGQQGVTIELSTAATIDQVEYSQSTADADTGSLLIDGIRIGGHDDGESLDIDVNVDLITENDDLGRAPYGADPGNVEDGDAYISVRNLGNEPTPVEAGVDLDRLGLASSDDDSSATLISDFTADFWVSQLDITARVNNQIADGNEDTGSIRIRNVFHADIGADFDVAAVSLPSIRMAGADQLENLKGDAGDLNRNALAVTGVTVNAEIGAGPALSTTAGIDGAPDNTLRVDINELTTSIWMPTVNVGSGDGTTASIGNVGISNLNIADTQMAIYGRE</sequence>
<keyword evidence="4" id="KW-1185">Reference proteome</keyword>
<dbReference type="OrthoDB" id="6180023at2"/>
<gene>
    <name evidence="3" type="ORF">CK501_05685</name>
</gene>
<feature type="signal peptide" evidence="1">
    <location>
        <begin position="1"/>
        <end position="22"/>
    </location>
</feature>
<dbReference type="Pfam" id="PF19657">
    <property type="entry name" value="DUF6160"/>
    <property type="match status" value="1"/>
</dbReference>
<dbReference type="RefSeq" id="WP_095616780.1">
    <property type="nucleotide sequence ID" value="NZ_NSKD01000002.1"/>
</dbReference>
<comment type="caution">
    <text evidence="3">The sequence shown here is derived from an EMBL/GenBank/DDBJ whole genome shotgun (WGS) entry which is preliminary data.</text>
</comment>
<keyword evidence="1" id="KW-0732">Signal</keyword>
<proteinExistence type="predicted"/>
<dbReference type="Proteomes" id="UP000218896">
    <property type="component" value="Unassembled WGS sequence"/>
</dbReference>
<dbReference type="AlphaFoldDB" id="A0A2A2F8L3"/>
<dbReference type="EMBL" id="NSKD01000002">
    <property type="protein sequence ID" value="PAU81054.1"/>
    <property type="molecule type" value="Genomic_DNA"/>
</dbReference>
<evidence type="ECO:0000313" key="4">
    <source>
        <dbReference type="Proteomes" id="UP000218896"/>
    </source>
</evidence>
<feature type="domain" description="DUF6160" evidence="2">
    <location>
        <begin position="1"/>
        <end position="85"/>
    </location>
</feature>
<feature type="chain" id="PRO_5012629665" description="DUF6160 domain-containing protein" evidence="1">
    <location>
        <begin position="23"/>
        <end position="312"/>
    </location>
</feature>